<keyword evidence="3" id="KW-1185">Reference proteome</keyword>
<name>A0A1Z1WN96_9ACTN</name>
<dbReference type="EMBL" id="CP021748">
    <property type="protein sequence ID" value="ARX87883.1"/>
    <property type="molecule type" value="Genomic_DNA"/>
</dbReference>
<evidence type="ECO:0000313" key="3">
    <source>
        <dbReference type="Proteomes" id="UP000195880"/>
    </source>
</evidence>
<dbReference type="AlphaFoldDB" id="A0A1Z1WN96"/>
<organism evidence="2 3">
    <name type="scientific">Streptomyces alboflavus</name>
    <dbReference type="NCBI Taxonomy" id="67267"/>
    <lineage>
        <taxon>Bacteria</taxon>
        <taxon>Bacillati</taxon>
        <taxon>Actinomycetota</taxon>
        <taxon>Actinomycetes</taxon>
        <taxon>Kitasatosporales</taxon>
        <taxon>Streptomycetaceae</taxon>
        <taxon>Streptomyces</taxon>
    </lineage>
</organism>
<reference evidence="2 3" key="1">
    <citation type="submission" date="2017-05" db="EMBL/GenBank/DDBJ databases">
        <title>Streptomyces alboflavus Genome sequencing and assembly.</title>
        <authorList>
            <person name="Wang Y."/>
            <person name="Du B."/>
            <person name="Ding Y."/>
            <person name="Liu H."/>
            <person name="Hou Q."/>
            <person name="Liu K."/>
            <person name="Wang C."/>
            <person name="Yao L."/>
        </authorList>
    </citation>
    <scope>NUCLEOTIDE SEQUENCE [LARGE SCALE GENOMIC DNA]</scope>
    <source>
        <strain evidence="2 3">MDJK44</strain>
    </source>
</reference>
<proteinExistence type="predicted"/>
<dbReference type="Proteomes" id="UP000195880">
    <property type="component" value="Chromosome"/>
</dbReference>
<protein>
    <submittedName>
        <fullName evidence="2">Uncharacterized protein</fullName>
    </submittedName>
</protein>
<dbReference type="KEGG" id="salf:SMD44_07365"/>
<gene>
    <name evidence="2" type="ORF">SMD44_07365</name>
</gene>
<evidence type="ECO:0000313" key="2">
    <source>
        <dbReference type="EMBL" id="ARX87883.1"/>
    </source>
</evidence>
<evidence type="ECO:0000256" key="1">
    <source>
        <dbReference type="SAM" id="MobiDB-lite"/>
    </source>
</evidence>
<sequence>MRYLFGGTAADVAEDASGVRVPGATGSVWTGPGEGASPVTDLLALDGAPMTQLVADASGMLPAFYGPEGVTRLYADFGGARVALVAVDTADRLSEHQAAADPHGSTAAAIEAIQARMGRPLGFAQLDENGKVPASQLPPCPCQTQPPTA</sequence>
<accession>A0A1Z1WN96</accession>
<feature type="region of interest" description="Disordered" evidence="1">
    <location>
        <begin position="129"/>
        <end position="149"/>
    </location>
</feature>